<dbReference type="RefSeq" id="WP_345167144.1">
    <property type="nucleotide sequence ID" value="NZ_BAABGX010000002.1"/>
</dbReference>
<dbReference type="InterPro" id="IPR004785">
    <property type="entry name" value="RpiB"/>
</dbReference>
<protein>
    <submittedName>
        <fullName evidence="3">Ribose 5-phosphate isomerase B</fullName>
    </submittedName>
</protein>
<comment type="caution">
    <text evidence="3">The sequence shown here is derived from an EMBL/GenBank/DDBJ whole genome shotgun (WGS) entry which is preliminary data.</text>
</comment>
<dbReference type="PANTHER" id="PTHR30345">
    <property type="entry name" value="RIBOSE-5-PHOSPHATE ISOMERASE B"/>
    <property type="match status" value="1"/>
</dbReference>
<evidence type="ECO:0000313" key="4">
    <source>
        <dbReference type="Proteomes" id="UP001501844"/>
    </source>
</evidence>
<dbReference type="NCBIfam" id="NF004051">
    <property type="entry name" value="PRK05571.1"/>
    <property type="match status" value="1"/>
</dbReference>
<dbReference type="EMBL" id="BAABGX010000002">
    <property type="protein sequence ID" value="GAA4309774.1"/>
    <property type="molecule type" value="Genomic_DNA"/>
</dbReference>
<dbReference type="Gene3D" id="3.40.1400.10">
    <property type="entry name" value="Sugar-phosphate isomerase, RpiB/LacA/LacB"/>
    <property type="match status" value="1"/>
</dbReference>
<keyword evidence="2 3" id="KW-0413">Isomerase</keyword>
<accession>A0ABP8FRW9</accession>
<evidence type="ECO:0000313" key="3">
    <source>
        <dbReference type="EMBL" id="GAA4309774.1"/>
    </source>
</evidence>
<keyword evidence="4" id="KW-1185">Reference proteome</keyword>
<dbReference type="InterPro" id="IPR036569">
    <property type="entry name" value="RpiB_LacA_LacB_sf"/>
</dbReference>
<dbReference type="Proteomes" id="UP001501844">
    <property type="component" value="Unassembled WGS sequence"/>
</dbReference>
<gene>
    <name evidence="3" type="primary">rpiB</name>
    <name evidence="3" type="ORF">GCM10023183_27160</name>
</gene>
<comment type="similarity">
    <text evidence="1">Belongs to the LacAB/RpiB family.</text>
</comment>
<dbReference type="SUPFAM" id="SSF89623">
    <property type="entry name" value="Ribose/Galactose isomerase RpiB/AlsB"/>
    <property type="match status" value="1"/>
</dbReference>
<dbReference type="NCBIfam" id="TIGR01120">
    <property type="entry name" value="rpiB"/>
    <property type="match status" value="1"/>
</dbReference>
<proteinExistence type="inferred from homology"/>
<dbReference type="InterPro" id="IPR003500">
    <property type="entry name" value="RpiB_LacA_LacB"/>
</dbReference>
<dbReference type="GO" id="GO:0016853">
    <property type="term" value="F:isomerase activity"/>
    <property type="evidence" value="ECO:0007669"/>
    <property type="project" value="UniProtKB-KW"/>
</dbReference>
<dbReference type="NCBIfam" id="TIGR00689">
    <property type="entry name" value="rpiB_lacA_lacB"/>
    <property type="match status" value="1"/>
</dbReference>
<evidence type="ECO:0000256" key="1">
    <source>
        <dbReference type="ARBA" id="ARBA00008754"/>
    </source>
</evidence>
<evidence type="ECO:0000256" key="2">
    <source>
        <dbReference type="ARBA" id="ARBA00023235"/>
    </source>
</evidence>
<reference evidence="4" key="1">
    <citation type="journal article" date="2019" name="Int. J. Syst. Evol. Microbiol.">
        <title>The Global Catalogue of Microorganisms (GCM) 10K type strain sequencing project: providing services to taxonomists for standard genome sequencing and annotation.</title>
        <authorList>
            <consortium name="The Broad Institute Genomics Platform"/>
            <consortium name="The Broad Institute Genome Sequencing Center for Infectious Disease"/>
            <person name="Wu L."/>
            <person name="Ma J."/>
        </authorList>
    </citation>
    <scope>NUCLEOTIDE SEQUENCE [LARGE SCALE GENOMIC DNA]</scope>
    <source>
        <strain evidence="4">JCM 17917</strain>
    </source>
</reference>
<dbReference type="PANTHER" id="PTHR30345:SF0">
    <property type="entry name" value="DNA DAMAGE-REPAIR_TOLERATION PROTEIN DRT102"/>
    <property type="match status" value="1"/>
</dbReference>
<organism evidence="3 4">
    <name type="scientific">Nibribacter koreensis</name>
    <dbReference type="NCBI Taxonomy" id="1084519"/>
    <lineage>
        <taxon>Bacteria</taxon>
        <taxon>Pseudomonadati</taxon>
        <taxon>Bacteroidota</taxon>
        <taxon>Cytophagia</taxon>
        <taxon>Cytophagales</taxon>
        <taxon>Hymenobacteraceae</taxon>
        <taxon>Nibribacter</taxon>
    </lineage>
</organism>
<dbReference type="Pfam" id="PF02502">
    <property type="entry name" value="LacAB_rpiB"/>
    <property type="match status" value="1"/>
</dbReference>
<dbReference type="PIRSF" id="PIRSF005384">
    <property type="entry name" value="RpiB_LacA_B"/>
    <property type="match status" value="1"/>
</dbReference>
<name>A0ABP8FRW9_9BACT</name>
<sequence length="143" mass="15593">MKIALGGDHAGFQYKELLKTQLEELGHEMKDFGPFSEESVDYPDFVHPLSSAVEKQEYDLGILICGSGNGVAMTANKHAGIRAALCWNKELAELAKSHNNANVLCIPARFVSEEIAKDMVAAFLSTPFEGGRHQNRVAKIACS</sequence>